<accession>A0A385SVL7</accession>
<dbReference type="InterPro" id="IPR004360">
    <property type="entry name" value="Glyas_Fos-R_dOase_dom"/>
</dbReference>
<dbReference type="SUPFAM" id="SSF54593">
    <property type="entry name" value="Glyoxalase/Bleomycin resistance protein/Dihydroxybiphenyl dioxygenase"/>
    <property type="match status" value="1"/>
</dbReference>
<dbReference type="KEGG" id="chk:D4L85_31675"/>
<dbReference type="CDD" id="cd06587">
    <property type="entry name" value="VOC"/>
    <property type="match status" value="1"/>
</dbReference>
<dbReference type="Proteomes" id="UP000266183">
    <property type="component" value="Chromosome"/>
</dbReference>
<dbReference type="EMBL" id="CP032382">
    <property type="protein sequence ID" value="AYB34862.1"/>
    <property type="molecule type" value="Genomic_DNA"/>
</dbReference>
<evidence type="ECO:0000313" key="2">
    <source>
        <dbReference type="EMBL" id="AYB34862.1"/>
    </source>
</evidence>
<organism evidence="2 3">
    <name type="scientific">Chryseolinea soli</name>
    <dbReference type="NCBI Taxonomy" id="2321403"/>
    <lineage>
        <taxon>Bacteria</taxon>
        <taxon>Pseudomonadati</taxon>
        <taxon>Bacteroidota</taxon>
        <taxon>Cytophagia</taxon>
        <taxon>Cytophagales</taxon>
        <taxon>Fulvivirgaceae</taxon>
        <taxon>Chryseolinea</taxon>
    </lineage>
</organism>
<gene>
    <name evidence="2" type="ORF">D4L85_31675</name>
</gene>
<dbReference type="AlphaFoldDB" id="A0A385SVL7"/>
<dbReference type="Pfam" id="PF00903">
    <property type="entry name" value="Glyoxalase"/>
    <property type="match status" value="1"/>
</dbReference>
<reference evidence="3" key="1">
    <citation type="submission" date="2018-09" db="EMBL/GenBank/DDBJ databases">
        <title>Chryseolinea sp. KIS68-18 isolated from soil.</title>
        <authorList>
            <person name="Weon H.-Y."/>
            <person name="Kwon S.-W."/>
            <person name="Lee S.A."/>
        </authorList>
    </citation>
    <scope>NUCLEOTIDE SEQUENCE [LARGE SCALE GENOMIC DNA]</scope>
    <source>
        <strain evidence="3">KIS68-18</strain>
    </source>
</reference>
<dbReference type="OrthoDB" id="9795618at2"/>
<evidence type="ECO:0000313" key="3">
    <source>
        <dbReference type="Proteomes" id="UP000266183"/>
    </source>
</evidence>
<sequence length="148" mass="17063">MIVIRDNKLKLKFDLFALSVKDIDLSVSWYENVLGFVLVSKTEFKAINAKGAFLDGMGIRLELLQPDRSIRLEEMCAEPPEHFCPIGRKSLILIVNDLDELSTRLEGKDIDVIWQKLVICDDRIRNTMLRDVDGNFLIVFERKKHKAS</sequence>
<dbReference type="InterPro" id="IPR037523">
    <property type="entry name" value="VOC_core"/>
</dbReference>
<dbReference type="PROSITE" id="PS51819">
    <property type="entry name" value="VOC"/>
    <property type="match status" value="1"/>
</dbReference>
<protein>
    <submittedName>
        <fullName evidence="2">VOC family protein</fullName>
    </submittedName>
</protein>
<proteinExistence type="predicted"/>
<dbReference type="Gene3D" id="3.10.180.10">
    <property type="entry name" value="2,3-Dihydroxybiphenyl 1,2-Dioxygenase, domain 1"/>
    <property type="match status" value="1"/>
</dbReference>
<feature type="domain" description="VOC" evidence="1">
    <location>
        <begin position="12"/>
        <end position="142"/>
    </location>
</feature>
<keyword evidence="3" id="KW-1185">Reference proteome</keyword>
<dbReference type="InterPro" id="IPR029068">
    <property type="entry name" value="Glyas_Bleomycin-R_OHBP_Dase"/>
</dbReference>
<evidence type="ECO:0000259" key="1">
    <source>
        <dbReference type="PROSITE" id="PS51819"/>
    </source>
</evidence>
<name>A0A385SVL7_9BACT</name>
<dbReference type="RefSeq" id="WP_119758115.1">
    <property type="nucleotide sequence ID" value="NZ_CP032382.1"/>
</dbReference>